<comment type="pathway">
    <text evidence="2">Protein modification; protein glycosylation.</text>
</comment>
<keyword evidence="8 11" id="KW-0472">Membrane</keyword>
<protein>
    <recommendedName>
        <fullName evidence="14">Protein xylosyltransferase</fullName>
    </recommendedName>
</protein>
<evidence type="ECO:0008006" key="14">
    <source>
        <dbReference type="Google" id="ProtNLM"/>
    </source>
</evidence>
<evidence type="ECO:0000256" key="7">
    <source>
        <dbReference type="ARBA" id="ARBA00022989"/>
    </source>
</evidence>
<evidence type="ECO:0000256" key="3">
    <source>
        <dbReference type="ARBA" id="ARBA00022676"/>
    </source>
</evidence>
<dbReference type="GO" id="GO:0016020">
    <property type="term" value="C:membrane"/>
    <property type="evidence" value="ECO:0007669"/>
    <property type="project" value="UniProtKB-SubCell"/>
</dbReference>
<evidence type="ECO:0000313" key="13">
    <source>
        <dbReference type="WBParaSite" id="TREG1_55780.1"/>
    </source>
</evidence>
<proteinExistence type="inferred from homology"/>
<keyword evidence="5 11" id="KW-0812">Transmembrane</keyword>
<evidence type="ECO:0000256" key="5">
    <source>
        <dbReference type="ARBA" id="ARBA00022692"/>
    </source>
</evidence>
<keyword evidence="6" id="KW-0735">Signal-anchor</keyword>
<comment type="subcellular location">
    <subcellularLocation>
        <location evidence="1">Membrane</location>
        <topology evidence="1">Single-pass type II membrane protein</topology>
    </subcellularLocation>
</comment>
<dbReference type="PANTHER" id="PTHR19297:SF191">
    <property type="entry name" value="PROTEIN XYLOSYLTRANSFERASE"/>
    <property type="match status" value="1"/>
</dbReference>
<keyword evidence="9" id="KW-0325">Glycoprotein</keyword>
<reference evidence="13" key="2">
    <citation type="submission" date="2023-11" db="UniProtKB">
        <authorList>
            <consortium name="WormBaseParasite"/>
        </authorList>
    </citation>
    <scope>IDENTIFICATION</scope>
</reference>
<evidence type="ECO:0000256" key="6">
    <source>
        <dbReference type="ARBA" id="ARBA00022968"/>
    </source>
</evidence>
<keyword evidence="3" id="KW-0328">Glycosyltransferase</keyword>
<dbReference type="WBParaSite" id="TREG1_55780.1">
    <property type="protein sequence ID" value="TREG1_55780.1"/>
    <property type="gene ID" value="TREG1_55780"/>
</dbReference>
<evidence type="ECO:0000313" key="12">
    <source>
        <dbReference type="Proteomes" id="UP000050795"/>
    </source>
</evidence>
<reference evidence="12" key="1">
    <citation type="submission" date="2022-06" db="EMBL/GenBank/DDBJ databases">
        <authorList>
            <person name="Berger JAMES D."/>
            <person name="Berger JAMES D."/>
        </authorList>
    </citation>
    <scope>NUCLEOTIDE SEQUENCE [LARGE SCALE GENOMIC DNA]</scope>
</reference>
<name>A0AA85K1S4_TRIRE</name>
<sequence length="436" mass="51507">MISYIQRKSRKYLIIRQVNSIIRDNSLSIFLTITTTLFLLVVFTHWRNNDRDTPAYKNMKSDSIEMCETFLKQTPIQSIAEKFKTRSTSKDLYRQWNGIKSCKNFKELIQQPIKVDREEKAYPIAFSISVYEDVGRIARLLRLIYRPHNLYCIHVDKKSPEWFYQNVVELSQCFGNNVQVVSRARSIPVVWGHYSVLENFLICADILLNNKNVKWKYLININGKELPLRTNWELVTALKALNMSNVVQFSAKNGPKHRIPKKKPSFPVTWIKGSFHSVLRRDMVNYILHDKHSLELLSLLKEEEHLLKVPDEMFFSTLVYNPQLGAPGACLKIHQSNTKNSRSAFVARYKLWWPNYCASKRLVRGICIFGVQHLHDFTQRPEFFANKFNLGFYDFAYDCLEYWILKKWENEQVTGELNRQFNKTFYSRLFCSRSHI</sequence>
<dbReference type="PANTHER" id="PTHR19297">
    <property type="entry name" value="GLYCOSYLTRANSFERASE 14 FAMILY MEMBER"/>
    <property type="match status" value="1"/>
</dbReference>
<dbReference type="GO" id="GO:0008375">
    <property type="term" value="F:acetylglucosaminyltransferase activity"/>
    <property type="evidence" value="ECO:0007669"/>
    <property type="project" value="TreeGrafter"/>
</dbReference>
<feature type="transmembrane region" description="Helical" evidence="11">
    <location>
        <begin position="21"/>
        <end position="46"/>
    </location>
</feature>
<evidence type="ECO:0000256" key="10">
    <source>
        <dbReference type="ARBA" id="ARBA00038150"/>
    </source>
</evidence>
<evidence type="ECO:0000256" key="1">
    <source>
        <dbReference type="ARBA" id="ARBA00004606"/>
    </source>
</evidence>
<dbReference type="AlphaFoldDB" id="A0AA85K1S4"/>
<dbReference type="Pfam" id="PF02485">
    <property type="entry name" value="Branch"/>
    <property type="match status" value="1"/>
</dbReference>
<keyword evidence="12" id="KW-1185">Reference proteome</keyword>
<keyword evidence="7 11" id="KW-1133">Transmembrane helix</keyword>
<organism evidence="12 13">
    <name type="scientific">Trichobilharzia regenti</name>
    <name type="common">Nasal bird schistosome</name>
    <dbReference type="NCBI Taxonomy" id="157069"/>
    <lineage>
        <taxon>Eukaryota</taxon>
        <taxon>Metazoa</taxon>
        <taxon>Spiralia</taxon>
        <taxon>Lophotrochozoa</taxon>
        <taxon>Platyhelminthes</taxon>
        <taxon>Trematoda</taxon>
        <taxon>Digenea</taxon>
        <taxon>Strigeidida</taxon>
        <taxon>Schistosomatoidea</taxon>
        <taxon>Schistosomatidae</taxon>
        <taxon>Trichobilharzia</taxon>
    </lineage>
</organism>
<keyword evidence="4" id="KW-0808">Transferase</keyword>
<evidence type="ECO:0000256" key="9">
    <source>
        <dbReference type="ARBA" id="ARBA00023180"/>
    </source>
</evidence>
<dbReference type="Proteomes" id="UP000050795">
    <property type="component" value="Unassembled WGS sequence"/>
</dbReference>
<evidence type="ECO:0000256" key="2">
    <source>
        <dbReference type="ARBA" id="ARBA00004922"/>
    </source>
</evidence>
<evidence type="ECO:0000256" key="4">
    <source>
        <dbReference type="ARBA" id="ARBA00022679"/>
    </source>
</evidence>
<evidence type="ECO:0000256" key="11">
    <source>
        <dbReference type="SAM" id="Phobius"/>
    </source>
</evidence>
<accession>A0AA85K1S4</accession>
<comment type="similarity">
    <text evidence="10">Belongs to the glycosyltransferase 14 family.</text>
</comment>
<dbReference type="InterPro" id="IPR003406">
    <property type="entry name" value="Glyco_trans_14"/>
</dbReference>
<evidence type="ECO:0000256" key="8">
    <source>
        <dbReference type="ARBA" id="ARBA00023136"/>
    </source>
</evidence>